<evidence type="ECO:0000256" key="7">
    <source>
        <dbReference type="ARBA" id="ARBA00023004"/>
    </source>
</evidence>
<keyword evidence="4 10" id="KW-0349">Heme</keyword>
<evidence type="ECO:0008006" key="14">
    <source>
        <dbReference type="Google" id="ProtNLM"/>
    </source>
</evidence>
<evidence type="ECO:0000256" key="6">
    <source>
        <dbReference type="ARBA" id="ARBA00023002"/>
    </source>
</evidence>
<dbReference type="GO" id="GO:0005737">
    <property type="term" value="C:cytoplasm"/>
    <property type="evidence" value="ECO:0007669"/>
    <property type="project" value="TreeGrafter"/>
</dbReference>
<keyword evidence="8 11" id="KW-0503">Monooxygenase</keyword>
<dbReference type="Gene3D" id="1.10.630.10">
    <property type="entry name" value="Cytochrome P450"/>
    <property type="match status" value="1"/>
</dbReference>
<dbReference type="GO" id="GO:0020037">
    <property type="term" value="F:heme binding"/>
    <property type="evidence" value="ECO:0007669"/>
    <property type="project" value="InterPro"/>
</dbReference>
<evidence type="ECO:0000256" key="8">
    <source>
        <dbReference type="ARBA" id="ARBA00023033"/>
    </source>
</evidence>
<reference evidence="12 13" key="1">
    <citation type="submission" date="2020-06" db="EMBL/GenBank/DDBJ databases">
        <authorList>
            <consortium name="Wellcome Sanger Institute Data Sharing"/>
        </authorList>
    </citation>
    <scope>NUCLEOTIDE SEQUENCE [LARGE SCALE GENOMIC DNA]</scope>
</reference>
<dbReference type="GO" id="GO:0006805">
    <property type="term" value="P:xenobiotic metabolic process"/>
    <property type="evidence" value="ECO:0007669"/>
    <property type="project" value="TreeGrafter"/>
</dbReference>
<keyword evidence="7 10" id="KW-0408">Iron</keyword>
<comment type="cofactor">
    <cofactor evidence="1 10">
        <name>heme</name>
        <dbReference type="ChEBI" id="CHEBI:30413"/>
    </cofactor>
</comment>
<evidence type="ECO:0000256" key="10">
    <source>
        <dbReference type="PIRSR" id="PIRSR602401-1"/>
    </source>
</evidence>
<dbReference type="InterPro" id="IPR036396">
    <property type="entry name" value="Cyt_P450_sf"/>
</dbReference>
<dbReference type="PROSITE" id="PS00086">
    <property type="entry name" value="CYTOCHROME_P450"/>
    <property type="match status" value="1"/>
</dbReference>
<accession>A0AAY4D4N0</accession>
<dbReference type="PRINTS" id="PR00463">
    <property type="entry name" value="EP450I"/>
</dbReference>
<dbReference type="PANTHER" id="PTHR24300">
    <property type="entry name" value="CYTOCHROME P450 508A4-RELATED"/>
    <property type="match status" value="1"/>
</dbReference>
<dbReference type="Pfam" id="PF00067">
    <property type="entry name" value="p450"/>
    <property type="match status" value="1"/>
</dbReference>
<gene>
    <name evidence="12" type="primary">LOC114769325</name>
</gene>
<reference evidence="12" key="2">
    <citation type="submission" date="2025-08" db="UniProtKB">
        <authorList>
            <consortium name="Ensembl"/>
        </authorList>
    </citation>
    <scope>IDENTIFICATION</scope>
</reference>
<keyword evidence="13" id="KW-1185">Reference proteome</keyword>
<dbReference type="PANTHER" id="PTHR24300:SF346">
    <property type="entry name" value="CYTOCHROME P450 2C44"/>
    <property type="match status" value="1"/>
</dbReference>
<dbReference type="GO" id="GO:0005506">
    <property type="term" value="F:iron ion binding"/>
    <property type="evidence" value="ECO:0007669"/>
    <property type="project" value="InterPro"/>
</dbReference>
<dbReference type="InterPro" id="IPR017972">
    <property type="entry name" value="Cyt_P450_CS"/>
</dbReference>
<dbReference type="GO" id="GO:0016712">
    <property type="term" value="F:oxidoreductase activity, acting on paired donors, with incorporation or reduction of molecular oxygen, reduced flavin or flavoprotein as one donor, and incorporation of one atom of oxygen"/>
    <property type="evidence" value="ECO:0007669"/>
    <property type="project" value="TreeGrafter"/>
</dbReference>
<dbReference type="GeneTree" id="ENSGT00940000162064"/>
<dbReference type="InterPro" id="IPR050182">
    <property type="entry name" value="Cytochrome_P450_fam2"/>
</dbReference>
<protein>
    <recommendedName>
        <fullName evidence="14">Cytochrome P450 2M1</fullName>
    </recommendedName>
</protein>
<proteinExistence type="inferred from homology"/>
<evidence type="ECO:0000256" key="5">
    <source>
        <dbReference type="ARBA" id="ARBA00022723"/>
    </source>
</evidence>
<organism evidence="12 13">
    <name type="scientific">Denticeps clupeoides</name>
    <name type="common">denticle herring</name>
    <dbReference type="NCBI Taxonomy" id="299321"/>
    <lineage>
        <taxon>Eukaryota</taxon>
        <taxon>Metazoa</taxon>
        <taxon>Chordata</taxon>
        <taxon>Craniata</taxon>
        <taxon>Vertebrata</taxon>
        <taxon>Euteleostomi</taxon>
        <taxon>Actinopterygii</taxon>
        <taxon>Neopterygii</taxon>
        <taxon>Teleostei</taxon>
        <taxon>Clupei</taxon>
        <taxon>Clupeiformes</taxon>
        <taxon>Denticipitoidei</taxon>
        <taxon>Denticipitidae</taxon>
        <taxon>Denticeps</taxon>
    </lineage>
</organism>
<dbReference type="InterPro" id="IPR002401">
    <property type="entry name" value="Cyt_P450_E_grp-I"/>
</dbReference>
<sequence>INILSVVLGIIALILWKNWSKPDHFSRLPPGPAPVPLVGNLLHIDVKEPYTYYLELAKKYGSVFTIWLSNKPAVVISGYEALKDALVTQGDDFSGRANYPLLMRVTRGYGVLASSGHRWRELRRFSIMTMKNFGMGRRSIEKRIQEEARCLVKAFEEPNGGTFNPKQLLYNAVSNVTCSIVFGHRFEYHDPQFHFLCKAVDTCFSFLSSPFGQIYNSFPKIVDFFPGPHRKMFEMVNKAQGYVKEQALNRLKKLNTSSIPEDYIDAFIIRMIQEKDKPNSEFSYDNLLSSAWNLFSAGTETTSSTMRHMLLIMMKYPEVQERVHKEIDEVIGPDRPPMMEDRVKMPYTDAVIHEVQRSMDLAPTAVPHKVMRDTEFHNYHIPEGTVVLPLISSVLTDPQLWKNPNHFDPENFLDDAGHFQKNDAFLAFGLGKRACLGEGLARMELFLFFTSLLQRFTFEGIEPPEEIDITPSCCGFGRMPRSYECCAKLRVQVEFLRNNFIIEQPCSQ</sequence>
<evidence type="ECO:0000256" key="9">
    <source>
        <dbReference type="ARBA" id="ARBA00023136"/>
    </source>
</evidence>
<dbReference type="FunFam" id="1.10.630.10:FF:000004">
    <property type="entry name" value="cytochrome P450 2D15 isoform X1"/>
    <property type="match status" value="1"/>
</dbReference>
<evidence type="ECO:0000256" key="1">
    <source>
        <dbReference type="ARBA" id="ARBA00001971"/>
    </source>
</evidence>
<keyword evidence="5 10" id="KW-0479">Metal-binding</keyword>
<comment type="similarity">
    <text evidence="3 11">Belongs to the cytochrome P450 family.</text>
</comment>
<evidence type="ECO:0000313" key="13">
    <source>
        <dbReference type="Proteomes" id="UP000694580"/>
    </source>
</evidence>
<dbReference type="InterPro" id="IPR001128">
    <property type="entry name" value="Cyt_P450"/>
</dbReference>
<dbReference type="SUPFAM" id="SSF48264">
    <property type="entry name" value="Cytochrome P450"/>
    <property type="match status" value="1"/>
</dbReference>
<keyword evidence="6 11" id="KW-0560">Oxidoreductase</keyword>
<dbReference type="GO" id="GO:0016020">
    <property type="term" value="C:membrane"/>
    <property type="evidence" value="ECO:0007669"/>
    <property type="project" value="UniProtKB-SubCell"/>
</dbReference>
<evidence type="ECO:0000256" key="11">
    <source>
        <dbReference type="RuleBase" id="RU000461"/>
    </source>
</evidence>
<dbReference type="Ensembl" id="ENSDCDT00010049096.1">
    <property type="protein sequence ID" value="ENSDCDP00010039321.1"/>
    <property type="gene ID" value="ENSDCDG00010024482.1"/>
</dbReference>
<feature type="binding site" description="axial binding residue" evidence="10">
    <location>
        <position position="435"/>
    </location>
    <ligand>
        <name>heme</name>
        <dbReference type="ChEBI" id="CHEBI:30413"/>
    </ligand>
    <ligandPart>
        <name>Fe</name>
        <dbReference type="ChEBI" id="CHEBI:18248"/>
    </ligandPart>
</feature>
<dbReference type="Proteomes" id="UP000694580">
    <property type="component" value="Chromosome 19"/>
</dbReference>
<dbReference type="PRINTS" id="PR00385">
    <property type="entry name" value="P450"/>
</dbReference>
<evidence type="ECO:0000256" key="2">
    <source>
        <dbReference type="ARBA" id="ARBA00004370"/>
    </source>
</evidence>
<dbReference type="AlphaFoldDB" id="A0AAY4D4N0"/>
<reference evidence="12" key="3">
    <citation type="submission" date="2025-09" db="UniProtKB">
        <authorList>
            <consortium name="Ensembl"/>
        </authorList>
    </citation>
    <scope>IDENTIFICATION</scope>
</reference>
<comment type="subcellular location">
    <subcellularLocation>
        <location evidence="2">Membrane</location>
    </subcellularLocation>
</comment>
<evidence type="ECO:0000256" key="3">
    <source>
        <dbReference type="ARBA" id="ARBA00010617"/>
    </source>
</evidence>
<dbReference type="GO" id="GO:0006082">
    <property type="term" value="P:organic acid metabolic process"/>
    <property type="evidence" value="ECO:0007669"/>
    <property type="project" value="TreeGrafter"/>
</dbReference>
<evidence type="ECO:0000256" key="4">
    <source>
        <dbReference type="ARBA" id="ARBA00022617"/>
    </source>
</evidence>
<name>A0AAY4D4N0_9TELE</name>
<keyword evidence="9" id="KW-0472">Membrane</keyword>
<dbReference type="CDD" id="cd11026">
    <property type="entry name" value="CYP2"/>
    <property type="match status" value="1"/>
</dbReference>
<evidence type="ECO:0000313" key="12">
    <source>
        <dbReference type="Ensembl" id="ENSDCDP00010039321.1"/>
    </source>
</evidence>